<proteinExistence type="predicted"/>
<accession>A0A0A9BKT3</accession>
<organism evidence="1">
    <name type="scientific">Arundo donax</name>
    <name type="common">Giant reed</name>
    <name type="synonym">Donax arundinaceus</name>
    <dbReference type="NCBI Taxonomy" id="35708"/>
    <lineage>
        <taxon>Eukaryota</taxon>
        <taxon>Viridiplantae</taxon>
        <taxon>Streptophyta</taxon>
        <taxon>Embryophyta</taxon>
        <taxon>Tracheophyta</taxon>
        <taxon>Spermatophyta</taxon>
        <taxon>Magnoliopsida</taxon>
        <taxon>Liliopsida</taxon>
        <taxon>Poales</taxon>
        <taxon>Poaceae</taxon>
        <taxon>PACMAD clade</taxon>
        <taxon>Arundinoideae</taxon>
        <taxon>Arundineae</taxon>
        <taxon>Arundo</taxon>
    </lineage>
</organism>
<protein>
    <submittedName>
        <fullName evidence="1">Uncharacterized protein</fullName>
    </submittedName>
</protein>
<name>A0A0A9BKT3_ARUDO</name>
<reference evidence="1" key="1">
    <citation type="submission" date="2014-09" db="EMBL/GenBank/DDBJ databases">
        <authorList>
            <person name="Magalhaes I.L.F."/>
            <person name="Oliveira U."/>
            <person name="Santos F.R."/>
            <person name="Vidigal T.H.D.A."/>
            <person name="Brescovit A.D."/>
            <person name="Santos A.J."/>
        </authorList>
    </citation>
    <scope>NUCLEOTIDE SEQUENCE</scope>
    <source>
        <tissue evidence="1">Shoot tissue taken approximately 20 cm above the soil surface</tissue>
    </source>
</reference>
<evidence type="ECO:0000313" key="1">
    <source>
        <dbReference type="EMBL" id="JAD64554.1"/>
    </source>
</evidence>
<sequence length="9" mass="1125">MLLRVLKRP</sequence>
<dbReference type="EMBL" id="GBRH01233341">
    <property type="protein sequence ID" value="JAD64554.1"/>
    <property type="molecule type" value="Transcribed_RNA"/>
</dbReference>
<reference evidence="1" key="2">
    <citation type="journal article" date="2015" name="Data Brief">
        <title>Shoot transcriptome of the giant reed, Arundo donax.</title>
        <authorList>
            <person name="Barrero R.A."/>
            <person name="Guerrero F.D."/>
            <person name="Moolhuijzen P."/>
            <person name="Goolsby J.A."/>
            <person name="Tidwell J."/>
            <person name="Bellgard S.E."/>
            <person name="Bellgard M.I."/>
        </authorList>
    </citation>
    <scope>NUCLEOTIDE SEQUENCE</scope>
    <source>
        <tissue evidence="1">Shoot tissue taken approximately 20 cm above the soil surface</tissue>
    </source>
</reference>